<evidence type="ECO:0000313" key="1">
    <source>
        <dbReference type="EMBL" id="CAI5712608.1"/>
    </source>
</evidence>
<accession>A0AAV0T1F8</accession>
<dbReference type="Proteomes" id="UP001162031">
    <property type="component" value="Unassembled WGS sequence"/>
</dbReference>
<evidence type="ECO:0000313" key="2">
    <source>
        <dbReference type="Proteomes" id="UP001162031"/>
    </source>
</evidence>
<dbReference type="EMBL" id="CANTFL010000086">
    <property type="protein sequence ID" value="CAI5712608.1"/>
    <property type="molecule type" value="Genomic_DNA"/>
</dbReference>
<sequence length="115" mass="13341">MVASASMSCFCSVSGMRHMILLDKVLEHERRREAHVVRLLRALEHLKQPQHVVGTRGQRRQVRFRALPRLGKGRQRRRERLAQQVEGGIRRHGVRANGFFSIAWRPADARDRNVA</sequence>
<dbReference type="AlphaFoldDB" id="A0AAV0T1F8"/>
<reference evidence="1" key="1">
    <citation type="submission" date="2022-12" db="EMBL/GenBank/DDBJ databases">
        <authorList>
            <person name="Webb A."/>
        </authorList>
    </citation>
    <scope>NUCLEOTIDE SEQUENCE</scope>
    <source>
        <strain evidence="1">Hp1</strain>
    </source>
</reference>
<proteinExistence type="predicted"/>
<keyword evidence="2" id="KW-1185">Reference proteome</keyword>
<organism evidence="1 2">
    <name type="scientific">Hyaloperonospora brassicae</name>
    <name type="common">Brassica downy mildew</name>
    <name type="synonym">Peronospora brassicae</name>
    <dbReference type="NCBI Taxonomy" id="162125"/>
    <lineage>
        <taxon>Eukaryota</taxon>
        <taxon>Sar</taxon>
        <taxon>Stramenopiles</taxon>
        <taxon>Oomycota</taxon>
        <taxon>Peronosporomycetes</taxon>
        <taxon>Peronosporales</taxon>
        <taxon>Peronosporaceae</taxon>
        <taxon>Hyaloperonospora</taxon>
    </lineage>
</organism>
<name>A0AAV0T1F8_HYABA</name>
<comment type="caution">
    <text evidence="1">The sequence shown here is derived from an EMBL/GenBank/DDBJ whole genome shotgun (WGS) entry which is preliminary data.</text>
</comment>
<evidence type="ECO:0008006" key="3">
    <source>
        <dbReference type="Google" id="ProtNLM"/>
    </source>
</evidence>
<protein>
    <recommendedName>
        <fullName evidence="3">RxLR effector candidate protein</fullName>
    </recommendedName>
</protein>
<gene>
    <name evidence="1" type="ORF">HBR001_LOCUS879</name>
</gene>